<evidence type="ECO:0000256" key="1">
    <source>
        <dbReference type="SAM" id="Phobius"/>
    </source>
</evidence>
<reference evidence="2 3" key="1">
    <citation type="submission" date="2021-04" db="EMBL/GenBank/DDBJ databases">
        <title>Whole genome sequence analysis of a thiophenic sulfur metabolizing bacteria.</title>
        <authorList>
            <person name="Akhtar N."/>
            <person name="Akram J."/>
            <person name="Aslam A."/>
        </authorList>
    </citation>
    <scope>NUCLEOTIDE SEQUENCE [LARGE SCALE GENOMIC DNA]</scope>
    <source>
        <strain evidence="2 3">3OW</strain>
    </source>
</reference>
<feature type="transmembrane region" description="Helical" evidence="1">
    <location>
        <begin position="202"/>
        <end position="224"/>
    </location>
</feature>
<keyword evidence="1" id="KW-0812">Transmembrane</keyword>
<evidence type="ECO:0000313" key="3">
    <source>
        <dbReference type="Proteomes" id="UP000676853"/>
    </source>
</evidence>
<dbReference type="EMBL" id="JAGXOE010000004">
    <property type="protein sequence ID" value="MBS4100233.1"/>
    <property type="molecule type" value="Genomic_DNA"/>
</dbReference>
<dbReference type="SUPFAM" id="SSF56112">
    <property type="entry name" value="Protein kinase-like (PK-like)"/>
    <property type="match status" value="1"/>
</dbReference>
<protein>
    <recommendedName>
        <fullName evidence="4">Serine/threonine protein kinase</fullName>
    </recommendedName>
</protein>
<evidence type="ECO:0008006" key="4">
    <source>
        <dbReference type="Google" id="ProtNLM"/>
    </source>
</evidence>
<proteinExistence type="predicted"/>
<organism evidence="2 3">
    <name type="scientific">Tsukamurella paurometabola</name>
    <name type="common">Corynebacterium paurometabolum</name>
    <dbReference type="NCBI Taxonomy" id="2061"/>
    <lineage>
        <taxon>Bacteria</taxon>
        <taxon>Bacillati</taxon>
        <taxon>Actinomycetota</taxon>
        <taxon>Actinomycetes</taxon>
        <taxon>Mycobacteriales</taxon>
        <taxon>Tsukamurellaceae</taxon>
        <taxon>Tsukamurella</taxon>
    </lineage>
</organism>
<gene>
    <name evidence="2" type="ORF">KFZ73_03180</name>
</gene>
<keyword evidence="1" id="KW-0472">Membrane</keyword>
<name>A0ABS5N8A7_TSUPA</name>
<evidence type="ECO:0000313" key="2">
    <source>
        <dbReference type="EMBL" id="MBS4100233.1"/>
    </source>
</evidence>
<dbReference type="Proteomes" id="UP000676853">
    <property type="component" value="Unassembled WGS sequence"/>
</dbReference>
<accession>A0ABS5N8A7</accession>
<dbReference type="Gene3D" id="1.10.510.10">
    <property type="entry name" value="Transferase(Phosphotransferase) domain 1"/>
    <property type="match status" value="1"/>
</dbReference>
<keyword evidence="1" id="KW-1133">Transmembrane helix</keyword>
<dbReference type="InterPro" id="IPR011009">
    <property type="entry name" value="Kinase-like_dom_sf"/>
</dbReference>
<comment type="caution">
    <text evidence="2">The sequence shown here is derived from an EMBL/GenBank/DDBJ whole genome shotgun (WGS) entry which is preliminary data.</text>
</comment>
<dbReference type="RefSeq" id="WP_212552918.1">
    <property type="nucleotide sequence ID" value="NZ_JAGXOE010000004.1"/>
</dbReference>
<sequence length="227" mass="23323">MAGQGDSSVGLRDRGPLAASDVRFLMGAIAPIVDARVEAGTPHGRLSPAALHVEAGTARLTDPAEADEATTYAAPEVRAGGAPSARSEVFALASTTYTLLTGHPPNPYGFATVRRDRPDLGPEVDGVLLQATARTPDLRFASAGEFAAALAEALDQPIPLSSVPVRVPEPVTPIPLETTPAPTAAEPAAPARTRPRLEIPEAALPIVFLLLVVLAAAGFMALFLSGS</sequence>
<keyword evidence="3" id="KW-1185">Reference proteome</keyword>